<organism evidence="2 3">
    <name type="scientific">Shinella sedimenti</name>
    <dbReference type="NCBI Taxonomy" id="2919913"/>
    <lineage>
        <taxon>Bacteria</taxon>
        <taxon>Pseudomonadati</taxon>
        <taxon>Pseudomonadota</taxon>
        <taxon>Alphaproteobacteria</taxon>
        <taxon>Hyphomicrobiales</taxon>
        <taxon>Rhizobiaceae</taxon>
        <taxon>Shinella</taxon>
    </lineage>
</organism>
<keyword evidence="3" id="KW-1185">Reference proteome</keyword>
<evidence type="ECO:0000313" key="3">
    <source>
        <dbReference type="Proteomes" id="UP001201844"/>
    </source>
</evidence>
<comment type="caution">
    <text evidence="2">The sequence shown here is derived from an EMBL/GenBank/DDBJ whole genome shotgun (WGS) entry which is preliminary data.</text>
</comment>
<accession>A0ABT0CTV4</accession>
<reference evidence="2 3" key="1">
    <citation type="submission" date="2022-02" db="EMBL/GenBank/DDBJ databases">
        <title>Shinella B3.7 sp. nov., isolated from Sediment (Zhairuo Island).</title>
        <authorList>
            <person name="Chen G."/>
        </authorList>
    </citation>
    <scope>NUCLEOTIDE SEQUENCE [LARGE SCALE GENOMIC DNA]</scope>
    <source>
        <strain evidence="2 3">B3.7</strain>
        <plasmid evidence="2">unnamed</plasmid>
    </source>
</reference>
<feature type="compositionally biased region" description="Basic and acidic residues" evidence="1">
    <location>
        <begin position="174"/>
        <end position="184"/>
    </location>
</feature>
<dbReference type="Proteomes" id="UP001201844">
    <property type="component" value="Unassembled WGS sequence"/>
</dbReference>
<geneLocation type="plasmid" evidence="2">
    <name>unnamed</name>
</geneLocation>
<keyword evidence="2" id="KW-0614">Plasmid</keyword>
<name>A0ABT0CTV4_9HYPH</name>
<protein>
    <submittedName>
        <fullName evidence="2">Type IV secretion system protein VirB1</fullName>
    </submittedName>
</protein>
<dbReference type="EMBL" id="JAKVIN010000015">
    <property type="protein sequence ID" value="MCJ8152035.1"/>
    <property type="molecule type" value="Genomic_DNA"/>
</dbReference>
<dbReference type="RefSeq" id="WP_241605781.1">
    <property type="nucleotide sequence ID" value="NZ_JAKVIN010000015.1"/>
</dbReference>
<evidence type="ECO:0000313" key="2">
    <source>
        <dbReference type="EMBL" id="MCJ8152035.1"/>
    </source>
</evidence>
<gene>
    <name evidence="2" type="ORF">MKI86_23185</name>
</gene>
<proteinExistence type="predicted"/>
<evidence type="ECO:0000256" key="1">
    <source>
        <dbReference type="SAM" id="MobiDB-lite"/>
    </source>
</evidence>
<feature type="region of interest" description="Disordered" evidence="1">
    <location>
        <begin position="174"/>
        <end position="202"/>
    </location>
</feature>
<sequence length="224" mass="24312">MPVSFADLVQACAPFIATETLAGVISLESRFAPLNIRINSGLISVKQPTTLAQAIETATALAAERHDIKLGLGGIELDDLDKLNLSISDAFDPCLNLKATATLLDGYYRVAINSGSDKYRAEQIMLQSFYGRGDPSIGALVNYDDQVRRAIERSKSAIATLTIGHLVEINSNEADPRSEGRLLEDPAENSPHATQPDAKVPSWDVFNARQRSSILVFQNKNGEE</sequence>